<name>A0A2A6FNF7_9MICO</name>
<accession>A0A2A6FNF7</accession>
<feature type="transmembrane region" description="Helical" evidence="2">
    <location>
        <begin position="74"/>
        <end position="96"/>
    </location>
</feature>
<proteinExistence type="predicted"/>
<dbReference type="EMBL" id="NAEP01000053">
    <property type="protein sequence ID" value="PDQ34415.1"/>
    <property type="molecule type" value="Genomic_DNA"/>
</dbReference>
<evidence type="ECO:0000256" key="1">
    <source>
        <dbReference type="SAM" id="MobiDB-lite"/>
    </source>
</evidence>
<keyword evidence="2" id="KW-1133">Transmembrane helix</keyword>
<dbReference type="Proteomes" id="UP000219994">
    <property type="component" value="Unassembled WGS sequence"/>
</dbReference>
<gene>
    <name evidence="3" type="ORF">B5766_11430</name>
</gene>
<dbReference type="Pfam" id="PF14017">
    <property type="entry name" value="DUF4233"/>
    <property type="match status" value="1"/>
</dbReference>
<evidence type="ECO:0000313" key="3">
    <source>
        <dbReference type="EMBL" id="PDQ34415.1"/>
    </source>
</evidence>
<evidence type="ECO:0008006" key="5">
    <source>
        <dbReference type="Google" id="ProtNLM"/>
    </source>
</evidence>
<feature type="transmembrane region" description="Helical" evidence="2">
    <location>
        <begin position="40"/>
        <end position="62"/>
    </location>
</feature>
<keyword evidence="2" id="KW-0812">Transmembrane</keyword>
<reference evidence="4" key="1">
    <citation type="submission" date="2017-03" db="EMBL/GenBank/DDBJ databases">
        <authorList>
            <person name="Lund M.B."/>
        </authorList>
    </citation>
    <scope>NUCLEOTIDE SEQUENCE [LARGE SCALE GENOMIC DNA]</scope>
</reference>
<evidence type="ECO:0000313" key="4">
    <source>
        <dbReference type="Proteomes" id="UP000219994"/>
    </source>
</evidence>
<feature type="transmembrane region" description="Helical" evidence="2">
    <location>
        <begin position="108"/>
        <end position="133"/>
    </location>
</feature>
<keyword evidence="2" id="KW-0472">Membrane</keyword>
<sequence>MPEFVPSNTSNSPLEPGLSSATVPSPESPHTPRPTVRRRLAGIVLGCELIIVFLAALVVWGLARDTDTGGIPAWWNLVAGGILIALIIVTLGMLRYRWAFIAGWSVQALIVTAGVLNPAMYVVGALFGGLWWYCMVAGARIDHSVIEVATSDLDREFPV</sequence>
<dbReference type="InterPro" id="IPR025327">
    <property type="entry name" value="DUF4233"/>
</dbReference>
<protein>
    <recommendedName>
        <fullName evidence="5">DUF4233 domain-containing protein</fullName>
    </recommendedName>
</protein>
<organism evidence="3 4">
    <name type="scientific">Candidatus Lumbricidiphila eiseniae</name>
    <dbReference type="NCBI Taxonomy" id="1969409"/>
    <lineage>
        <taxon>Bacteria</taxon>
        <taxon>Bacillati</taxon>
        <taxon>Actinomycetota</taxon>
        <taxon>Actinomycetes</taxon>
        <taxon>Micrococcales</taxon>
        <taxon>Microbacteriaceae</taxon>
        <taxon>Candidatus Lumbricidiphila</taxon>
    </lineage>
</organism>
<comment type="caution">
    <text evidence="3">The sequence shown here is derived from an EMBL/GenBank/DDBJ whole genome shotgun (WGS) entry which is preliminary data.</text>
</comment>
<feature type="compositionally biased region" description="Polar residues" evidence="1">
    <location>
        <begin position="1"/>
        <end position="25"/>
    </location>
</feature>
<feature type="region of interest" description="Disordered" evidence="1">
    <location>
        <begin position="1"/>
        <end position="34"/>
    </location>
</feature>
<evidence type="ECO:0000256" key="2">
    <source>
        <dbReference type="SAM" id="Phobius"/>
    </source>
</evidence>
<dbReference type="AlphaFoldDB" id="A0A2A6FNF7"/>